<keyword evidence="2" id="KW-1185">Reference proteome</keyword>
<protein>
    <submittedName>
        <fullName evidence="1">Uncharacterized protein</fullName>
    </submittedName>
</protein>
<proteinExistence type="predicted"/>
<dbReference type="Proteomes" id="UP001623852">
    <property type="component" value="Chromosome"/>
</dbReference>
<reference evidence="1 2" key="1">
    <citation type="submission" date="2024-03" db="EMBL/GenBank/DDBJ databases">
        <title>Flavobacterium soyae.</title>
        <authorList>
            <person name="Zheng W."/>
        </authorList>
    </citation>
    <scope>NUCLEOTIDE SEQUENCE [LARGE SCALE GENOMIC DNA]</scope>
    <source>
        <strain evidence="1 2">55</strain>
    </source>
</reference>
<gene>
    <name evidence="1" type="ORF">AABD74_16165</name>
</gene>
<sequence length="119" mass="14165">MKNLYQDYEMLSPLLQAQLPKAKIETRYLPDFICASCGNCERNYHKDEASNENNGFCMKFFQNVPLEEKNVNCWTSKQHTYFEDLSKLRPAEKMKDLHIRNKRADQLKIELENNQLNLF</sequence>
<accession>A0ABZ2UD06</accession>
<name>A0ABZ2UD06_9FLAO</name>
<evidence type="ECO:0000313" key="2">
    <source>
        <dbReference type="Proteomes" id="UP001623852"/>
    </source>
</evidence>
<dbReference type="RefSeq" id="WP_406843560.1">
    <property type="nucleotide sequence ID" value="NZ_CP150845.1"/>
</dbReference>
<evidence type="ECO:0000313" key="1">
    <source>
        <dbReference type="EMBL" id="WYZ18696.1"/>
    </source>
</evidence>
<organism evidence="1 2">
    <name type="scientific">Flavobacterium soyae</name>
    <dbReference type="NCBI Taxonomy" id="2903098"/>
    <lineage>
        <taxon>Bacteria</taxon>
        <taxon>Pseudomonadati</taxon>
        <taxon>Bacteroidota</taxon>
        <taxon>Flavobacteriia</taxon>
        <taxon>Flavobacteriales</taxon>
        <taxon>Flavobacteriaceae</taxon>
        <taxon>Flavobacterium</taxon>
    </lineage>
</organism>
<dbReference type="EMBL" id="CP150845">
    <property type="protein sequence ID" value="WYZ18696.1"/>
    <property type="molecule type" value="Genomic_DNA"/>
</dbReference>